<dbReference type="STRING" id="43700.ENSMALP00000002551"/>
<reference evidence="1" key="1">
    <citation type="submission" date="2025-08" db="UniProtKB">
        <authorList>
            <consortium name="Ensembl"/>
        </authorList>
    </citation>
    <scope>IDENTIFICATION</scope>
</reference>
<evidence type="ECO:0008006" key="3">
    <source>
        <dbReference type="Google" id="ProtNLM"/>
    </source>
</evidence>
<organism evidence="1 2">
    <name type="scientific">Monopterus albus</name>
    <name type="common">Swamp eel</name>
    <dbReference type="NCBI Taxonomy" id="43700"/>
    <lineage>
        <taxon>Eukaryota</taxon>
        <taxon>Metazoa</taxon>
        <taxon>Chordata</taxon>
        <taxon>Craniata</taxon>
        <taxon>Vertebrata</taxon>
        <taxon>Euteleostomi</taxon>
        <taxon>Actinopterygii</taxon>
        <taxon>Neopterygii</taxon>
        <taxon>Teleostei</taxon>
        <taxon>Neoteleostei</taxon>
        <taxon>Acanthomorphata</taxon>
        <taxon>Anabantaria</taxon>
        <taxon>Synbranchiformes</taxon>
        <taxon>Synbranchidae</taxon>
        <taxon>Monopterus</taxon>
    </lineage>
</organism>
<sequence length="123" mass="14337">YNKHKGIQLQSTCNLCRESHKPQVWLCVLVENCDNEMLRCYILELMMAINEAELQAEVEAEVFGTKERCIFDYFHLYYFSETLHNSVSPGDCRPCEAYSLQNITIFLERLNNLLEKMSSQGTT</sequence>
<dbReference type="Ensembl" id="ENSMALT00000002623.1">
    <property type="protein sequence ID" value="ENSMALP00000002551.1"/>
    <property type="gene ID" value="ENSMALG00000001901.1"/>
</dbReference>
<accession>A0A3Q3IPY6</accession>
<evidence type="ECO:0000313" key="2">
    <source>
        <dbReference type="Proteomes" id="UP000261600"/>
    </source>
</evidence>
<name>A0A3Q3IPY6_MONAL</name>
<proteinExistence type="predicted"/>
<keyword evidence="2" id="KW-1185">Reference proteome</keyword>
<dbReference type="AlphaFoldDB" id="A0A3Q3IPY6"/>
<reference evidence="1" key="2">
    <citation type="submission" date="2025-09" db="UniProtKB">
        <authorList>
            <consortium name="Ensembl"/>
        </authorList>
    </citation>
    <scope>IDENTIFICATION</scope>
</reference>
<dbReference type="SUPFAM" id="SSF47266">
    <property type="entry name" value="4-helical cytokines"/>
    <property type="match status" value="1"/>
</dbReference>
<protein>
    <recommendedName>
        <fullName evidence="3">Interleukin</fullName>
    </recommendedName>
</protein>
<evidence type="ECO:0000313" key="1">
    <source>
        <dbReference type="Ensembl" id="ENSMALP00000002551.1"/>
    </source>
</evidence>
<dbReference type="Proteomes" id="UP000261600">
    <property type="component" value="Unplaced"/>
</dbReference>
<dbReference type="Gene3D" id="1.20.1250.70">
    <property type="entry name" value="Interleukin-15/Interleukin-21"/>
    <property type="match status" value="1"/>
</dbReference>
<dbReference type="InterPro" id="IPR009079">
    <property type="entry name" value="4_helix_cytokine-like_core"/>
</dbReference>